<dbReference type="AlphaFoldDB" id="F4Q4L6"/>
<feature type="region of interest" description="Disordered" evidence="2">
    <location>
        <begin position="150"/>
        <end position="174"/>
    </location>
</feature>
<feature type="region of interest" description="Disordered" evidence="2">
    <location>
        <begin position="380"/>
        <end position="470"/>
    </location>
</feature>
<feature type="region of interest" description="Disordered" evidence="2">
    <location>
        <begin position="494"/>
        <end position="555"/>
    </location>
</feature>
<dbReference type="GO" id="GO:0016579">
    <property type="term" value="P:protein deubiquitination"/>
    <property type="evidence" value="ECO:0007669"/>
    <property type="project" value="InterPro"/>
</dbReference>
<dbReference type="Pfam" id="PF00443">
    <property type="entry name" value="UCH"/>
    <property type="match status" value="1"/>
</dbReference>
<feature type="compositionally biased region" description="Low complexity" evidence="2">
    <location>
        <begin position="388"/>
        <end position="401"/>
    </location>
</feature>
<dbReference type="Gene3D" id="3.90.70.10">
    <property type="entry name" value="Cysteine proteinases"/>
    <property type="match status" value="1"/>
</dbReference>
<evidence type="ECO:0000256" key="2">
    <source>
        <dbReference type="SAM" id="MobiDB-lite"/>
    </source>
</evidence>
<dbReference type="PANTHER" id="PTHR21646">
    <property type="entry name" value="UBIQUITIN CARBOXYL-TERMINAL HYDROLASE"/>
    <property type="match status" value="1"/>
</dbReference>
<dbReference type="SUPFAM" id="SSF54001">
    <property type="entry name" value="Cysteine proteinases"/>
    <property type="match status" value="1"/>
</dbReference>
<dbReference type="CDD" id="cd02257">
    <property type="entry name" value="Peptidase_C19"/>
    <property type="match status" value="1"/>
</dbReference>
<sequence>MVDKKKVKASSSSSTNPQQPQGGTPKVQYNNNHHNQNNNNNNNNNNNKTYINGSRPSSNNNNNNNNTSTSTTTTTTAITHTPKLNIRQLNITNNNKTSNINNNNININNNNNSINNVIYNSNNNNISSENNVQNNKLDTITILNHTSIEHQQQQQQVTESKPSEQQPLLEQQQTSYVPQDIIIDIIDSHSNISHNNHHHHHHHHQQSDSLIPSQQQEQQEQDSSNTNNIIENNNSKQQQQYFNNYNNTQRDKLSNIIVRNNQSDITNEIVQSISSIKFGSFTSEIWEQLEMTPSFQLPEDFSFLSIDTLEDPLMRIFNQEQQQQQQYQDEQYQQYQQEQLQYQQQLQLEEEQYHQEQRQHYHYQDDQNNIPEELQPLLLHQDNDNNNDDQIQHQQSQQQPSTNLNEDNNISSTSTPTPIITSTSTSSSSTSTTSVSKKKKKKKNKSKSPTTTTATTIATTTTTTQQQQVLAPITNNNPILEPTTMASMIANVNQTPNTNAPIQPLSPKSTNGNVSSSSSSSNTTNTSTPINSHVQNNTAPLSTTTTTTNTTVTPIPPVTNNLANLLMQIHSTSTTANTATKPPTPISTTNGASSAIQKKLSWIRGFDEHISKMKTLPYQAKGMVNTSNTCFMNVILQSLIGCQPFVKLLKSISDSEGPSQTKYPTLHHLKQFHDDYFSTIQVSNNTSKYVSSPQPINPKYFGDIVKSFNSKIAPPSPSPIIPFSVPISNKKRTKLTIYEAVQQQSLNSCQQDAQEFLTYFLDLIHEEFVSLLKEIEGPKEEKQMVQPILEPTTKDNDGWEIVGAKNKTSTVNDHTTNLNGSPISQIFSGTMRSSVNRSESKESVTLQPFYCLHLDVRPESVHTLEEALSLFMKEETLEGYTCSTKGVEVTASKSMSIEVLPKILIVHFKRFAYDTEAQKLDKFISFPTTLTLKSHNSHAPPPSQPQTFASTILAAASAKKYSLLSVVSHHGKGLSQGHYTCDVLQPNLQWMRFDDALVSEITEQEVLNREAYLLLYQQA</sequence>
<feature type="domain" description="USP" evidence="3">
    <location>
        <begin position="621"/>
        <end position="1019"/>
    </location>
</feature>
<dbReference type="EMBL" id="GL883021">
    <property type="protein sequence ID" value="EGG17025.1"/>
    <property type="molecule type" value="Genomic_DNA"/>
</dbReference>
<keyword evidence="5" id="KW-1185">Reference proteome</keyword>
<dbReference type="OMA" id="WCTYDDE"/>
<feature type="compositionally biased region" description="Low complexity" evidence="2">
    <location>
        <begin position="30"/>
        <end position="47"/>
    </location>
</feature>
<evidence type="ECO:0000259" key="3">
    <source>
        <dbReference type="PROSITE" id="PS50235"/>
    </source>
</evidence>
<keyword evidence="4" id="KW-0378">Hydrolase</keyword>
<accession>F4Q4L6</accession>
<dbReference type="GO" id="GO:0004843">
    <property type="term" value="F:cysteine-type deubiquitinase activity"/>
    <property type="evidence" value="ECO:0007669"/>
    <property type="project" value="InterPro"/>
</dbReference>
<dbReference type="OrthoDB" id="17377at2759"/>
<feature type="compositionally biased region" description="Low complexity" evidence="2">
    <location>
        <begin position="163"/>
        <end position="174"/>
    </location>
</feature>
<feature type="compositionally biased region" description="Low complexity" evidence="2">
    <location>
        <begin position="447"/>
        <end position="464"/>
    </location>
</feature>
<feature type="coiled-coil region" evidence="1">
    <location>
        <begin position="318"/>
        <end position="359"/>
    </location>
</feature>
<feature type="compositionally biased region" description="Low complexity" evidence="2">
    <location>
        <begin position="214"/>
        <end position="230"/>
    </location>
</feature>
<dbReference type="STRING" id="1054147.F4Q4L6"/>
<feature type="compositionally biased region" description="Low complexity" evidence="2">
    <location>
        <begin position="57"/>
        <end position="76"/>
    </location>
</feature>
<feature type="compositionally biased region" description="Low complexity" evidence="2">
    <location>
        <begin position="411"/>
        <end position="435"/>
    </location>
</feature>
<proteinExistence type="predicted"/>
<feature type="region of interest" description="Disordered" evidence="2">
    <location>
        <begin position="191"/>
        <end position="230"/>
    </location>
</feature>
<dbReference type="KEGG" id="dfa:DFA_08006"/>
<dbReference type="GeneID" id="14869904"/>
<reference evidence="5" key="1">
    <citation type="journal article" date="2011" name="Genome Res.">
        <title>Phylogeny-wide analysis of social amoeba genomes highlights ancient origins for complex intercellular communication.</title>
        <authorList>
            <person name="Heidel A.J."/>
            <person name="Lawal H.M."/>
            <person name="Felder M."/>
            <person name="Schilde C."/>
            <person name="Helps N.R."/>
            <person name="Tunggal B."/>
            <person name="Rivero F."/>
            <person name="John U."/>
            <person name="Schleicher M."/>
            <person name="Eichinger L."/>
            <person name="Platzer M."/>
            <person name="Noegel A.A."/>
            <person name="Schaap P."/>
            <person name="Gloeckner G."/>
        </authorList>
    </citation>
    <scope>NUCLEOTIDE SEQUENCE [LARGE SCALE GENOMIC DNA]</scope>
    <source>
        <strain evidence="5">SH3</strain>
    </source>
</reference>
<dbReference type="PROSITE" id="PS00973">
    <property type="entry name" value="USP_2"/>
    <property type="match status" value="1"/>
</dbReference>
<organism evidence="4 5">
    <name type="scientific">Cavenderia fasciculata</name>
    <name type="common">Slime mold</name>
    <name type="synonym">Dictyostelium fasciculatum</name>
    <dbReference type="NCBI Taxonomy" id="261658"/>
    <lineage>
        <taxon>Eukaryota</taxon>
        <taxon>Amoebozoa</taxon>
        <taxon>Evosea</taxon>
        <taxon>Eumycetozoa</taxon>
        <taxon>Dictyostelia</taxon>
        <taxon>Acytosteliales</taxon>
        <taxon>Cavenderiaceae</taxon>
        <taxon>Cavenderia</taxon>
    </lineage>
</organism>
<dbReference type="MEROPS" id="C19.A68"/>
<feature type="compositionally biased region" description="Basic residues" evidence="2">
    <location>
        <begin position="195"/>
        <end position="204"/>
    </location>
</feature>
<dbReference type="PANTHER" id="PTHR21646:SF93">
    <property type="entry name" value="UBIQUITIN HYDROLASE B"/>
    <property type="match status" value="1"/>
</dbReference>
<feature type="compositionally biased region" description="Low complexity" evidence="2">
    <location>
        <begin position="509"/>
        <end position="555"/>
    </location>
</feature>
<evidence type="ECO:0000313" key="5">
    <source>
        <dbReference type="Proteomes" id="UP000007797"/>
    </source>
</evidence>
<feature type="compositionally biased region" description="Basic residues" evidence="2">
    <location>
        <begin position="436"/>
        <end position="446"/>
    </location>
</feature>
<dbReference type="InterPro" id="IPR028889">
    <property type="entry name" value="USP"/>
</dbReference>
<keyword evidence="1" id="KW-0175">Coiled coil</keyword>
<dbReference type="PROSITE" id="PS50235">
    <property type="entry name" value="USP_3"/>
    <property type="match status" value="1"/>
</dbReference>
<dbReference type="RefSeq" id="XP_004355509.1">
    <property type="nucleotide sequence ID" value="XM_004355456.1"/>
</dbReference>
<evidence type="ECO:0000313" key="4">
    <source>
        <dbReference type="EMBL" id="EGG17025.1"/>
    </source>
</evidence>
<dbReference type="InterPro" id="IPR018200">
    <property type="entry name" value="USP_CS"/>
</dbReference>
<dbReference type="InterPro" id="IPR038765">
    <property type="entry name" value="Papain-like_cys_pep_sf"/>
</dbReference>
<dbReference type="Proteomes" id="UP000007797">
    <property type="component" value="Unassembled WGS sequence"/>
</dbReference>
<name>F4Q4L6_CACFS</name>
<dbReference type="InterPro" id="IPR050185">
    <property type="entry name" value="Ub_carboxyl-term_hydrolase"/>
</dbReference>
<gene>
    <name evidence="4" type="primary">ubpB</name>
    <name evidence="4" type="ORF">DFA_08006</name>
</gene>
<feature type="region of interest" description="Disordered" evidence="2">
    <location>
        <begin position="1"/>
        <end position="81"/>
    </location>
</feature>
<evidence type="ECO:0000256" key="1">
    <source>
        <dbReference type="SAM" id="Coils"/>
    </source>
</evidence>
<dbReference type="InterPro" id="IPR001394">
    <property type="entry name" value="Peptidase_C19_UCH"/>
</dbReference>
<protein>
    <submittedName>
        <fullName evidence="4">Ubiquitin hydrolase B</fullName>
    </submittedName>
</protein>